<dbReference type="EMBL" id="JAAWWB010000002">
    <property type="protein sequence ID" value="KAG6789139.1"/>
    <property type="molecule type" value="Genomic_DNA"/>
</dbReference>
<keyword evidence="2" id="KW-0472">Membrane</keyword>
<dbReference type="Pfam" id="PF13966">
    <property type="entry name" value="zf-RVT"/>
    <property type="match status" value="1"/>
</dbReference>
<evidence type="ECO:0000313" key="5">
    <source>
        <dbReference type="Proteomes" id="UP000886885"/>
    </source>
</evidence>
<feature type="region of interest" description="Disordered" evidence="1">
    <location>
        <begin position="270"/>
        <end position="313"/>
    </location>
</feature>
<name>A0A8X8DFR6_POPTO</name>
<gene>
    <name evidence="4" type="ORF">POTOM_005229</name>
</gene>
<proteinExistence type="predicted"/>
<reference evidence="4" key="1">
    <citation type="journal article" date="2020" name="bioRxiv">
        <title>Hybrid origin of Populus tomentosa Carr. identified through genome sequencing and phylogenomic analysis.</title>
        <authorList>
            <person name="An X."/>
            <person name="Gao K."/>
            <person name="Chen Z."/>
            <person name="Li J."/>
            <person name="Yang X."/>
            <person name="Yang X."/>
            <person name="Zhou J."/>
            <person name="Guo T."/>
            <person name="Zhao T."/>
            <person name="Huang S."/>
            <person name="Miao D."/>
            <person name="Khan W.U."/>
            <person name="Rao P."/>
            <person name="Ye M."/>
            <person name="Lei B."/>
            <person name="Liao W."/>
            <person name="Wang J."/>
            <person name="Ji L."/>
            <person name="Li Y."/>
            <person name="Guo B."/>
            <person name="Mustafa N.S."/>
            <person name="Li S."/>
            <person name="Yun Q."/>
            <person name="Keller S.R."/>
            <person name="Mao J."/>
            <person name="Zhang R."/>
            <person name="Strauss S.H."/>
        </authorList>
    </citation>
    <scope>NUCLEOTIDE SEQUENCE</scope>
    <source>
        <strain evidence="4">GM15</strain>
        <tissue evidence="4">Leaf</tissue>
    </source>
</reference>
<keyword evidence="5" id="KW-1185">Reference proteome</keyword>
<feature type="compositionally biased region" description="Polar residues" evidence="1">
    <location>
        <begin position="270"/>
        <end position="283"/>
    </location>
</feature>
<accession>A0A8X8DFR6</accession>
<evidence type="ECO:0000313" key="4">
    <source>
        <dbReference type="EMBL" id="KAG6789139.1"/>
    </source>
</evidence>
<evidence type="ECO:0000256" key="1">
    <source>
        <dbReference type="SAM" id="MobiDB-lite"/>
    </source>
</evidence>
<dbReference type="Proteomes" id="UP000886885">
    <property type="component" value="Chromosome 1D"/>
</dbReference>
<keyword evidence="2" id="KW-1133">Transmembrane helix</keyword>
<protein>
    <recommendedName>
        <fullName evidence="3">Reverse transcriptase zinc-binding domain-containing protein</fullName>
    </recommendedName>
</protein>
<organism evidence="4 5">
    <name type="scientific">Populus tomentosa</name>
    <name type="common">Chinese white poplar</name>
    <dbReference type="NCBI Taxonomy" id="118781"/>
    <lineage>
        <taxon>Eukaryota</taxon>
        <taxon>Viridiplantae</taxon>
        <taxon>Streptophyta</taxon>
        <taxon>Embryophyta</taxon>
        <taxon>Tracheophyta</taxon>
        <taxon>Spermatophyta</taxon>
        <taxon>Magnoliopsida</taxon>
        <taxon>eudicotyledons</taxon>
        <taxon>Gunneridae</taxon>
        <taxon>Pentapetalae</taxon>
        <taxon>rosids</taxon>
        <taxon>fabids</taxon>
        <taxon>Malpighiales</taxon>
        <taxon>Salicaceae</taxon>
        <taxon>Saliceae</taxon>
        <taxon>Populus</taxon>
    </lineage>
</organism>
<dbReference type="InterPro" id="IPR026960">
    <property type="entry name" value="RVT-Znf"/>
</dbReference>
<feature type="transmembrane region" description="Helical" evidence="2">
    <location>
        <begin position="602"/>
        <end position="622"/>
    </location>
</feature>
<evidence type="ECO:0000256" key="2">
    <source>
        <dbReference type="SAM" id="Phobius"/>
    </source>
</evidence>
<comment type="caution">
    <text evidence="4">The sequence shown here is derived from an EMBL/GenBank/DDBJ whole genome shotgun (WGS) entry which is preliminary data.</text>
</comment>
<sequence length="653" mass="73849">MTAGSREQEVIDKLNGIWFSSFKLHANLQCYHKESKASSSRSLPKPRVPSVSVSIRLRDTRSYPVVVFTANGTYGDLAIPKNEIKSDSMPLITHDPDDGEILWIKNSLVELINEGVNYRDTRKSLASISFSTYDSMMEAFEMNLTTRSVYFDELQPCIDSGGPIGRYAWIGVIDFPLLGWSATTVTKILASFELDPLHYPGFEAIEYNMGAFDLMLPTNILSFDSSTQHTSDVASIDDVDRVTGMEPGADHLVCWRNGYDSRFCYAPDRGSSSPSTKHATGPQSRVPLSPDLYDDQDSSVDNSSTIHEEEWRGRKPHGVHRMVLQKRKTKFKILTSSGSLQPLMDNKDDDLSCSMDSGIPKGNICNTQPILAAGIPENGKASEMEGVLEQPVTIDEVRRAMWDCDDSKALGPGGFTFSFYKTAWLLIGTPKKIHGGVTKMLTSIQQRFYGVVFHMKRNSAMPENTLGSSVWNFAWTRQLLPFEESQLTQLRALLPLVSMSTRKEDSKIWEYFGDGFYTVQSASDLIDHLECPGSFSFTNLLWKSIAPLKIKMFLWLVLQDRVRTRSFLQRWNLLQPNQALCPLCQIKTGHVHHLFLRCHVSWMFWNHFMAWLGFTWCMLNLVEKGLRQFTILATGKFQLKTLTLLAYGILWTP</sequence>
<feature type="domain" description="Reverse transcriptase zinc-binding" evidence="3">
    <location>
        <begin position="517"/>
        <end position="605"/>
    </location>
</feature>
<dbReference type="AlphaFoldDB" id="A0A8X8DFR6"/>
<evidence type="ECO:0000259" key="3">
    <source>
        <dbReference type="Pfam" id="PF13966"/>
    </source>
</evidence>
<dbReference type="OrthoDB" id="1736928at2759"/>
<keyword evidence="2" id="KW-0812">Transmembrane</keyword>